<keyword evidence="1 3" id="KW-0732">Signal</keyword>
<proteinExistence type="predicted"/>
<protein>
    <submittedName>
        <fullName evidence="4">T9SS type A sorting domain-containing protein</fullName>
    </submittedName>
</protein>
<reference evidence="4 5" key="1">
    <citation type="submission" date="2023-04" db="EMBL/GenBank/DDBJ databases">
        <title>Taxonomic identification of the Arctic strain Aequorivita sp. nov. and transcriptomic analysis in response to temperature stress.</title>
        <authorList>
            <person name="Liu W."/>
            <person name="Cong B."/>
            <person name="Lin J."/>
        </authorList>
    </citation>
    <scope>NUCLEOTIDE SEQUENCE [LARGE SCALE GENOMIC DNA]</scope>
    <source>
        <strain evidence="4 5">Ant34-E75</strain>
    </source>
</reference>
<feature type="compositionally biased region" description="Low complexity" evidence="2">
    <location>
        <begin position="401"/>
        <end position="418"/>
    </location>
</feature>
<keyword evidence="5" id="KW-1185">Reference proteome</keyword>
<dbReference type="Proteomes" id="UP001238523">
    <property type="component" value="Chromosome"/>
</dbReference>
<evidence type="ECO:0000256" key="3">
    <source>
        <dbReference type="SAM" id="SignalP"/>
    </source>
</evidence>
<evidence type="ECO:0000313" key="4">
    <source>
        <dbReference type="EMBL" id="WGF92102.1"/>
    </source>
</evidence>
<dbReference type="InterPro" id="IPR026444">
    <property type="entry name" value="Secre_tail"/>
</dbReference>
<organism evidence="4 5">
    <name type="scientific">Aequorivita marisscotiae</name>
    <dbReference type="NCBI Taxonomy" id="3040348"/>
    <lineage>
        <taxon>Bacteria</taxon>
        <taxon>Pseudomonadati</taxon>
        <taxon>Bacteroidota</taxon>
        <taxon>Flavobacteriia</taxon>
        <taxon>Flavobacteriales</taxon>
        <taxon>Flavobacteriaceae</taxon>
        <taxon>Aequorivita</taxon>
    </lineage>
</organism>
<name>A0ABY8KST8_9FLAO</name>
<dbReference type="EMBL" id="CP122379">
    <property type="protein sequence ID" value="WGF92102.1"/>
    <property type="molecule type" value="Genomic_DNA"/>
</dbReference>
<evidence type="ECO:0000313" key="5">
    <source>
        <dbReference type="Proteomes" id="UP001238523"/>
    </source>
</evidence>
<evidence type="ECO:0000256" key="2">
    <source>
        <dbReference type="SAM" id="MobiDB-lite"/>
    </source>
</evidence>
<feature type="signal peptide" evidence="3">
    <location>
        <begin position="1"/>
        <end position="19"/>
    </location>
</feature>
<sequence length="670" mass="73996">MKNLLLFSIFLLTTVSVFAQLTVKPNGTTDSYIYVKDQVLFVKNEVNLTRNISLANGTTDSKEASIYLRDNGQLIQGNDADNKGNGQISVQQKTDPTNAWAYYYWCSPVGNPGSRSAATPDGSQNFGVGLFYEPLPNTSVTAARQVETTTGLNGYTVPQLTISTRWLYTLPDPGTEAEGNYQGMGSNYAAPAGFGFTMKGVNDDTGSGTSGTNHDQIYEFRGRPNNGDFSIPVQGPAQPQGTNDPFLVNARMTLTGNPYPSALDLNRVFFEPGNEALTAFYFYDEDRTVDSHYYSQKPFGYGVYLPMVDNPNGDPSDPVNTSFESGNYVKAPFYIWNANGGATGTSGSGNTVLSHRFAPIGQGLMFVGRNANIDYVKIKNSHRRYIKEGASNHSIFHRPENNTNDATDNENNADRNTNLSPGAIADLDYRMPQMRLYAVFDKKVTRDLLIVFSDQATDGYDRGMDGLSPTGLATDAFFPIGPDNARLPYVINGTNYVPEKYIPIAFKIRNTSLIELRLVEEINQPYERAYLYDSQENTYKQLNGATLARVTLTLPPGTYDNRFFIFFRGTNRPGGKTETELDIKSSIAENVSFFQNNKSRQLEVRNPEGYVIKSASVFDMSGKLIINEKNLGSKSQYSFYTGNLSSGVYLVKLVTDGDVAIDYKAVVHND</sequence>
<feature type="region of interest" description="Disordered" evidence="2">
    <location>
        <begin position="394"/>
        <end position="419"/>
    </location>
</feature>
<dbReference type="RefSeq" id="WP_279448067.1">
    <property type="nucleotide sequence ID" value="NZ_CP122379.1"/>
</dbReference>
<accession>A0ABY8KST8</accession>
<dbReference type="NCBIfam" id="TIGR04183">
    <property type="entry name" value="Por_Secre_tail"/>
    <property type="match status" value="1"/>
</dbReference>
<evidence type="ECO:0000256" key="1">
    <source>
        <dbReference type="ARBA" id="ARBA00022729"/>
    </source>
</evidence>
<feature type="chain" id="PRO_5047234683" evidence="3">
    <location>
        <begin position="20"/>
        <end position="670"/>
    </location>
</feature>
<gene>
    <name evidence="4" type="ORF">QCQ61_12910</name>
</gene>